<protein>
    <submittedName>
        <fullName evidence="3">Class I SAM-dependent methyltransferase</fullName>
        <ecNumber evidence="3">2.1.1.-</ecNumber>
    </submittedName>
</protein>
<feature type="domain" description="Methyltransferase type 11" evidence="2">
    <location>
        <begin position="33"/>
        <end position="136"/>
    </location>
</feature>
<reference evidence="3 4" key="1">
    <citation type="submission" date="2024-09" db="EMBL/GenBank/DDBJ databases">
        <authorList>
            <person name="Zhang Z.-H."/>
        </authorList>
    </citation>
    <scope>NUCLEOTIDE SEQUENCE [LARGE SCALE GENOMIC DNA]</scope>
    <source>
        <strain evidence="3 4">HHTR114</strain>
    </source>
</reference>
<keyword evidence="1 3" id="KW-0808">Transferase</keyword>
<keyword evidence="3" id="KW-0489">Methyltransferase</keyword>
<gene>
    <name evidence="3" type="ORF">ACFMB1_12655</name>
</gene>
<evidence type="ECO:0000313" key="3">
    <source>
        <dbReference type="EMBL" id="MFC6036398.1"/>
    </source>
</evidence>
<proteinExistence type="predicted"/>
<dbReference type="EMBL" id="JBHPON010000002">
    <property type="protein sequence ID" value="MFC6036398.1"/>
    <property type="molecule type" value="Genomic_DNA"/>
</dbReference>
<organism evidence="3 4">
    <name type="scientific">Hyphococcus aureus</name>
    <dbReference type="NCBI Taxonomy" id="2666033"/>
    <lineage>
        <taxon>Bacteria</taxon>
        <taxon>Pseudomonadati</taxon>
        <taxon>Pseudomonadota</taxon>
        <taxon>Alphaproteobacteria</taxon>
        <taxon>Parvularculales</taxon>
        <taxon>Parvularculaceae</taxon>
        <taxon>Hyphococcus</taxon>
    </lineage>
</organism>
<dbReference type="GO" id="GO:0032259">
    <property type="term" value="P:methylation"/>
    <property type="evidence" value="ECO:0007669"/>
    <property type="project" value="UniProtKB-KW"/>
</dbReference>
<dbReference type="GO" id="GO:0008168">
    <property type="term" value="F:methyltransferase activity"/>
    <property type="evidence" value="ECO:0007669"/>
    <property type="project" value="UniProtKB-KW"/>
</dbReference>
<dbReference type="Gene3D" id="3.40.50.150">
    <property type="entry name" value="Vaccinia Virus protein VP39"/>
    <property type="match status" value="1"/>
</dbReference>
<evidence type="ECO:0000313" key="4">
    <source>
        <dbReference type="Proteomes" id="UP001596116"/>
    </source>
</evidence>
<evidence type="ECO:0000259" key="2">
    <source>
        <dbReference type="Pfam" id="PF08241"/>
    </source>
</evidence>
<dbReference type="CDD" id="cd02440">
    <property type="entry name" value="AdoMet_MTases"/>
    <property type="match status" value="1"/>
</dbReference>
<keyword evidence="4" id="KW-1185">Reference proteome</keyword>
<dbReference type="PANTHER" id="PTHR44068:SF1">
    <property type="entry name" value="HYPOTHETICAL LOC100005854"/>
    <property type="match status" value="1"/>
</dbReference>
<name>A0ABW1L097_9PROT</name>
<sequence>MQQNERDDAFLSIRKDAAIALKAISLPKDAAVLDVGTGGGKFAISLAFEGYNVLTGQPYSDAMNYGHESWEEKAQAHGVREKIQFQAFDASNMPFSENTFDAVFFFGVLHHVDEPKRITVFREALRVAKPSGAVVFFEPTKAMLEKLWVDDHSHPLAANPADYIGDEKVRERRLQGDMMDIFIYEKTSANT</sequence>
<dbReference type="SUPFAM" id="SSF53335">
    <property type="entry name" value="S-adenosyl-L-methionine-dependent methyltransferases"/>
    <property type="match status" value="1"/>
</dbReference>
<dbReference type="Pfam" id="PF08241">
    <property type="entry name" value="Methyltransf_11"/>
    <property type="match status" value="1"/>
</dbReference>
<dbReference type="InterPro" id="IPR029063">
    <property type="entry name" value="SAM-dependent_MTases_sf"/>
</dbReference>
<dbReference type="RefSeq" id="WP_379882371.1">
    <property type="nucleotide sequence ID" value="NZ_JBHPON010000002.1"/>
</dbReference>
<dbReference type="InterPro" id="IPR013216">
    <property type="entry name" value="Methyltransf_11"/>
</dbReference>
<accession>A0ABW1L097</accession>
<dbReference type="InterPro" id="IPR050447">
    <property type="entry name" value="Erg6_SMT_methyltransf"/>
</dbReference>
<evidence type="ECO:0000256" key="1">
    <source>
        <dbReference type="ARBA" id="ARBA00022679"/>
    </source>
</evidence>
<dbReference type="PANTHER" id="PTHR44068">
    <property type="entry name" value="ZGC:194242"/>
    <property type="match status" value="1"/>
</dbReference>
<dbReference type="EC" id="2.1.1.-" evidence="3"/>
<dbReference type="Proteomes" id="UP001596116">
    <property type="component" value="Unassembled WGS sequence"/>
</dbReference>
<comment type="caution">
    <text evidence="3">The sequence shown here is derived from an EMBL/GenBank/DDBJ whole genome shotgun (WGS) entry which is preliminary data.</text>
</comment>